<sequence>MSLPISPQASSPSERVRENQAQHHPSEYRALQQSDRQTALSFDRLPSTSDRMLAQSAAHRPPCPNLEEEICPRADLAHGVYFCEATSKYSFSGHIDRQNCMQEEEITDFVLYSHPELYKKLGNMTIESSHLSFDERGASSDTDCSELHCDISAETSSMLVGAEQGPASPANEAESTDTDCPNEPDDDMPQAREHFSVR</sequence>
<name>A0AA38XP02_9EURO</name>
<feature type="compositionally biased region" description="Polar residues" evidence="1">
    <location>
        <begin position="1"/>
        <end position="13"/>
    </location>
</feature>
<evidence type="ECO:0000256" key="1">
    <source>
        <dbReference type="SAM" id="MobiDB-lite"/>
    </source>
</evidence>
<dbReference type="AlphaFoldDB" id="A0AA38XP02"/>
<feature type="region of interest" description="Disordered" evidence="1">
    <location>
        <begin position="155"/>
        <end position="198"/>
    </location>
</feature>
<reference evidence="2" key="1">
    <citation type="submission" date="2022-10" db="EMBL/GenBank/DDBJ databases">
        <title>Culturing micro-colonial fungi from biological soil crusts in the Mojave desert and describing Neophaeococcomyces mojavensis, and introducing the new genera and species Taxawa tesnikishii.</title>
        <authorList>
            <person name="Kurbessoian T."/>
            <person name="Stajich J.E."/>
        </authorList>
    </citation>
    <scope>NUCLEOTIDE SEQUENCE</scope>
    <source>
        <strain evidence="2">TK_41</strain>
    </source>
</reference>
<feature type="compositionally biased region" description="Basic and acidic residues" evidence="1">
    <location>
        <begin position="14"/>
        <end position="27"/>
    </location>
</feature>
<feature type="compositionally biased region" description="Basic and acidic residues" evidence="1">
    <location>
        <begin position="189"/>
        <end position="198"/>
    </location>
</feature>
<evidence type="ECO:0000313" key="2">
    <source>
        <dbReference type="EMBL" id="KAJ9616831.1"/>
    </source>
</evidence>
<proteinExistence type="predicted"/>
<dbReference type="EMBL" id="JAPDRK010000001">
    <property type="protein sequence ID" value="KAJ9616831.1"/>
    <property type="molecule type" value="Genomic_DNA"/>
</dbReference>
<organism evidence="2 3">
    <name type="scientific">Cladophialophora chaetospira</name>
    <dbReference type="NCBI Taxonomy" id="386627"/>
    <lineage>
        <taxon>Eukaryota</taxon>
        <taxon>Fungi</taxon>
        <taxon>Dikarya</taxon>
        <taxon>Ascomycota</taxon>
        <taxon>Pezizomycotina</taxon>
        <taxon>Eurotiomycetes</taxon>
        <taxon>Chaetothyriomycetidae</taxon>
        <taxon>Chaetothyriales</taxon>
        <taxon>Herpotrichiellaceae</taxon>
        <taxon>Cladophialophora</taxon>
    </lineage>
</organism>
<evidence type="ECO:0000313" key="3">
    <source>
        <dbReference type="Proteomes" id="UP001172673"/>
    </source>
</evidence>
<gene>
    <name evidence="2" type="ORF">H2200_000551</name>
</gene>
<protein>
    <submittedName>
        <fullName evidence="2">Uncharacterized protein</fullName>
    </submittedName>
</protein>
<accession>A0AA38XP02</accession>
<comment type="caution">
    <text evidence="2">The sequence shown here is derived from an EMBL/GenBank/DDBJ whole genome shotgun (WGS) entry which is preliminary data.</text>
</comment>
<feature type="region of interest" description="Disordered" evidence="1">
    <location>
        <begin position="1"/>
        <end position="36"/>
    </location>
</feature>
<dbReference type="Proteomes" id="UP001172673">
    <property type="component" value="Unassembled WGS sequence"/>
</dbReference>
<keyword evidence="3" id="KW-1185">Reference proteome</keyword>
<feature type="compositionally biased region" description="Acidic residues" evidence="1">
    <location>
        <begin position="174"/>
        <end position="188"/>
    </location>
</feature>